<dbReference type="InterPro" id="IPR004947">
    <property type="entry name" value="DNase_II"/>
</dbReference>
<dbReference type="Ensembl" id="ENSNFUT00015057043.1">
    <property type="protein sequence ID" value="ENSNFUP00015054733.1"/>
    <property type="gene ID" value="ENSNFUG00015025377.1"/>
</dbReference>
<keyword evidence="22" id="KW-1185">Reference proteome</keyword>
<keyword evidence="10" id="KW-0378">Hydrolase</keyword>
<dbReference type="PANTHER" id="PTHR10858">
    <property type="entry name" value="DEOXYRIBONUCLEASE II"/>
    <property type="match status" value="1"/>
</dbReference>
<evidence type="ECO:0000313" key="20">
    <source>
        <dbReference type="EMBL" id="KAF7202412.1"/>
    </source>
</evidence>
<evidence type="ECO:0000256" key="7">
    <source>
        <dbReference type="ARBA" id="ARBA00022722"/>
    </source>
</evidence>
<evidence type="ECO:0000256" key="8">
    <source>
        <dbReference type="ARBA" id="ARBA00022729"/>
    </source>
</evidence>
<evidence type="ECO:0000256" key="9">
    <source>
        <dbReference type="ARBA" id="ARBA00022759"/>
    </source>
</evidence>
<dbReference type="OrthoDB" id="10261598at2759"/>
<evidence type="ECO:0000256" key="4">
    <source>
        <dbReference type="ARBA" id="ARBA00012036"/>
    </source>
</evidence>
<dbReference type="GO" id="GO:0005764">
    <property type="term" value="C:lysosome"/>
    <property type="evidence" value="ECO:0007669"/>
    <property type="project" value="UniProtKB-SubCell"/>
</dbReference>
<dbReference type="EMBL" id="JAAVVJ010000017">
    <property type="protein sequence ID" value="KAF7202412.1"/>
    <property type="molecule type" value="Genomic_DNA"/>
</dbReference>
<evidence type="ECO:0000256" key="19">
    <source>
        <dbReference type="SAM" id="SignalP"/>
    </source>
</evidence>
<evidence type="ECO:0000256" key="18">
    <source>
        <dbReference type="ARBA" id="ARBA00045381"/>
    </source>
</evidence>
<keyword evidence="5" id="KW-0217">Developmental protein</keyword>
<evidence type="ECO:0000256" key="3">
    <source>
        <dbReference type="ARBA" id="ARBA00007527"/>
    </source>
</evidence>
<evidence type="ECO:0000256" key="10">
    <source>
        <dbReference type="ARBA" id="ARBA00022801"/>
    </source>
</evidence>
<keyword evidence="12" id="KW-0325">Glycoprotein</keyword>
<reference evidence="21" key="3">
    <citation type="submission" date="2025-05" db="UniProtKB">
        <authorList>
            <consortium name="Ensembl"/>
        </authorList>
    </citation>
    <scope>IDENTIFICATION</scope>
</reference>
<feature type="signal peptide" evidence="19">
    <location>
        <begin position="1"/>
        <end position="23"/>
    </location>
</feature>
<protein>
    <recommendedName>
        <fullName evidence="14">Deoxyribonuclease-2-alpha</fullName>
        <ecNumber evidence="4">3.1.22.1</ecNumber>
    </recommendedName>
    <alternativeName>
        <fullName evidence="15">Acid DNase</fullName>
    </alternativeName>
    <alternativeName>
        <fullName evidence="17">Deoxyribonuclease II alpha</fullName>
    </alternativeName>
    <alternativeName>
        <fullName evidence="16">Lysosomal DNase II</fullName>
    </alternativeName>
</protein>
<dbReference type="Proteomes" id="UP000822369">
    <property type="component" value="Chromosome 17"/>
</dbReference>
<keyword evidence="11" id="KW-1015">Disulfide bond</keyword>
<evidence type="ECO:0000313" key="21">
    <source>
        <dbReference type="Ensembl" id="ENSNFUP00015054733.1"/>
    </source>
</evidence>
<organism evidence="21 22">
    <name type="scientific">Nothobranchius furzeri</name>
    <name type="common">Turquoise killifish</name>
    <dbReference type="NCBI Taxonomy" id="105023"/>
    <lineage>
        <taxon>Eukaryota</taxon>
        <taxon>Metazoa</taxon>
        <taxon>Chordata</taxon>
        <taxon>Craniata</taxon>
        <taxon>Vertebrata</taxon>
        <taxon>Euteleostomi</taxon>
        <taxon>Actinopterygii</taxon>
        <taxon>Neopterygii</taxon>
        <taxon>Teleostei</taxon>
        <taxon>Neoteleostei</taxon>
        <taxon>Acanthomorphata</taxon>
        <taxon>Ovalentaria</taxon>
        <taxon>Atherinomorphae</taxon>
        <taxon>Cyprinodontiformes</taxon>
        <taxon>Nothobranchiidae</taxon>
        <taxon>Nothobranchius</taxon>
    </lineage>
</organism>
<comment type="similarity">
    <text evidence="3">Belongs to the DNase II family.</text>
</comment>
<comment type="subcellular location">
    <subcellularLocation>
        <location evidence="2">Lysosome</location>
    </subcellularLocation>
</comment>
<name>A0A8C6Q8L0_NOTFU</name>
<dbReference type="GO" id="GO:0006309">
    <property type="term" value="P:apoptotic DNA fragmentation"/>
    <property type="evidence" value="ECO:0007669"/>
    <property type="project" value="TreeGrafter"/>
</dbReference>
<proteinExistence type="inferred from homology"/>
<dbReference type="EC" id="3.1.22.1" evidence="4"/>
<reference evidence="20" key="2">
    <citation type="submission" date="2020-03" db="EMBL/GenBank/DDBJ databases">
        <title>Intra-Species Differences in Population Size shape Life History and Genome Evolution.</title>
        <authorList>
            <person name="Willemsen D."/>
            <person name="Cui R."/>
            <person name="Valenzano D.R."/>
        </authorList>
    </citation>
    <scope>NUCLEOTIDE SEQUENCE</scope>
    <source>
        <strain evidence="20">GRZ</strain>
        <tissue evidence="20">Whole</tissue>
    </source>
</reference>
<comment type="catalytic activity">
    <reaction evidence="1">
        <text>Endonucleolytic cleavage to nucleoside 3'-phosphates and 3'-phosphooligonucleotide end-products.</text>
        <dbReference type="EC" id="3.1.22.1"/>
    </reaction>
</comment>
<evidence type="ECO:0000256" key="16">
    <source>
        <dbReference type="ARBA" id="ARBA00041918"/>
    </source>
</evidence>
<evidence type="ECO:0000256" key="17">
    <source>
        <dbReference type="ARBA" id="ARBA00043033"/>
    </source>
</evidence>
<evidence type="ECO:0000313" key="22">
    <source>
        <dbReference type="Proteomes" id="UP000694548"/>
    </source>
</evidence>
<evidence type="ECO:0000256" key="6">
    <source>
        <dbReference type="ARBA" id="ARBA00022703"/>
    </source>
</evidence>
<dbReference type="KEGG" id="nfu:107392716"/>
<keyword evidence="6" id="KW-0053">Apoptosis</keyword>
<feature type="chain" id="PRO_5044681647" description="Deoxyribonuclease-2-alpha" evidence="19">
    <location>
        <begin position="24"/>
        <end position="356"/>
    </location>
</feature>
<reference evidence="21" key="1">
    <citation type="submission" date="2014-08" db="EMBL/GenBank/DDBJ databases">
        <authorList>
            <person name="Senf B."/>
            <person name="Petzold A."/>
            <person name="Downie B.R."/>
            <person name="Koch P."/>
            <person name="Platzer M."/>
        </authorList>
    </citation>
    <scope>NUCLEOTIDE SEQUENCE [LARGE SCALE GENOMIC DNA]</scope>
    <source>
        <strain evidence="21">GRZ</strain>
    </source>
</reference>
<evidence type="ECO:0000256" key="15">
    <source>
        <dbReference type="ARBA" id="ARBA00041393"/>
    </source>
</evidence>
<keyword evidence="9" id="KW-0255">Endonuclease</keyword>
<evidence type="ECO:0000256" key="12">
    <source>
        <dbReference type="ARBA" id="ARBA00023180"/>
    </source>
</evidence>
<accession>A0A8C6Q8L0</accession>
<comment type="function">
    <text evidence="18">Hydrolyzes DNA under acidic conditions with a preference for double-stranded DNA. Plays a major role in the clearance of nucleic acids generated through apoptosis, hence preventing autoinflammation. Necessary for proper fetal development and for definitive erythropoiesis in fetal liver and bone marrow, where it degrades nuclear DNA expelled from erythroid precursor cells.</text>
</comment>
<evidence type="ECO:0000256" key="5">
    <source>
        <dbReference type="ARBA" id="ARBA00022473"/>
    </source>
</evidence>
<evidence type="ECO:0000256" key="14">
    <source>
        <dbReference type="ARBA" id="ARBA00039868"/>
    </source>
</evidence>
<dbReference type="GO" id="GO:0004531">
    <property type="term" value="F:deoxyribonuclease II activity"/>
    <property type="evidence" value="ECO:0007669"/>
    <property type="project" value="UniProtKB-EC"/>
</dbReference>
<dbReference type="GeneTree" id="ENSGT00390000002634"/>
<dbReference type="OMA" id="NLPNSCE"/>
<gene>
    <name evidence="21" type="primary">rpf1</name>
    <name evidence="20" type="ORF">G4P62_015800</name>
</gene>
<dbReference type="Proteomes" id="UP000694548">
    <property type="component" value="Chromosome sgr17"/>
</dbReference>
<keyword evidence="13" id="KW-0458">Lysosome</keyword>
<keyword evidence="8 19" id="KW-0732">Signal</keyword>
<evidence type="ECO:0000256" key="13">
    <source>
        <dbReference type="ARBA" id="ARBA00023228"/>
    </source>
</evidence>
<dbReference type="CDD" id="cd09120">
    <property type="entry name" value="PLDc_DNaseII_1"/>
    <property type="match status" value="1"/>
</dbReference>
<dbReference type="PANTHER" id="PTHR10858:SF9">
    <property type="entry name" value="DEOXYRIBONUCLEASE-2-ALPHA"/>
    <property type="match status" value="1"/>
</dbReference>
<evidence type="ECO:0000256" key="2">
    <source>
        <dbReference type="ARBA" id="ARBA00004371"/>
    </source>
</evidence>
<evidence type="ECO:0000256" key="1">
    <source>
        <dbReference type="ARBA" id="ARBA00000447"/>
    </source>
</evidence>
<dbReference type="Pfam" id="PF03265">
    <property type="entry name" value="DNase_II"/>
    <property type="match status" value="1"/>
</dbReference>
<keyword evidence="7" id="KW-0540">Nuclease</keyword>
<sequence>MAGCTTLFGLFLGVSTLFEVCYSDVKCRNDDGEEVDWFILYKLPITYEVGLSYMYMDESTKGWTLSTKEISRRTGSLGNTLKPLLDFYDKKTEGFGYILYNDQPPDKYNAPSSFGHSKGVVMLDRQTGLWLSHSTPKFPEYRSKHFWPQSGNTNAQTFICVSFPYNQFRIIGLQLMYIHAYSFDSELPKTFPEELRCVAQRSCLPRREPWSSVQMLTSTMGRHFTSFAKYGRFKDDLYSGLIVDHMSQDLYVKGWGKMRSPLLSNCTLPHHVYNIKEVRFRRGGAFSDTQDHSKWCVTSDDSWACIADMNREESQMTRAGGAICTDDSAVGKAFGALISKFDECKRSHSTAHQREL</sequence>
<evidence type="ECO:0000256" key="11">
    <source>
        <dbReference type="ARBA" id="ARBA00023157"/>
    </source>
</evidence>
<dbReference type="AlphaFoldDB" id="A0A8C6Q8L0"/>